<evidence type="ECO:0000256" key="1">
    <source>
        <dbReference type="ARBA" id="ARBA00022801"/>
    </source>
</evidence>
<keyword evidence="2" id="KW-0472">Membrane</keyword>
<feature type="domain" description="Pectinesterase inhibitor" evidence="3">
    <location>
        <begin position="50"/>
        <end position="198"/>
    </location>
</feature>
<sequence length="581" mass="63758">MARYDQEDREDDILGNMVVLGVSLVVIAAVVIGVVAGIDNPKDDHVGTGNNTTTLDAICAQTEYKESCISSLQPVGNQSEVIVYFKAAVNATVSEIALAMEKLKVDDGTLSDEGERMALQDCIELLDLCTKELESVNMLVNSSPTLFYNDSVDARSSLSAVITYQRTCRQGFKEFESTYNMDGVLQRSSELSSNALAIIYEHSENDDKKAESLVPPRRSTYELQGGLHDGYPAQMILAGDRKLSQYHSFRKLGGRAPNAVVAVDGSGQYTSIFAAIHSYPNGHKGRYLIYVKSGVYYENVIIAKNMPDIFMYGDGLNETIIAGNVMQGGTAYRRATLSVIGEGFFCKDIGITVPTQYYGGYTVAAVKVLSDKAAFFNCRIIGTTSSIFALAHRQFFRNCEIYGATNIVSGDAALVIQHSDIILTESNLVGKASVIASQARSDRRESTGFVIHGCNIYRDKSNNTIDIDQTPQVQSDSTTYLGMAAQKFSRTIVMESSLGDLIRPEGWYGNPADRNRATEHVTFVEYGNKGPGAQTKMRVNWPGYAFISNRDDVLRYTAGRFIQAQTWLQGTVVPFQEGFFS</sequence>
<dbReference type="GO" id="GO:0004857">
    <property type="term" value="F:enzyme inhibitor activity"/>
    <property type="evidence" value="ECO:0007669"/>
    <property type="project" value="InterPro"/>
</dbReference>
<keyword evidence="1" id="KW-0378">Hydrolase</keyword>
<evidence type="ECO:0000259" key="3">
    <source>
        <dbReference type="SMART" id="SM00856"/>
    </source>
</evidence>
<dbReference type="CDD" id="cd15798">
    <property type="entry name" value="PMEI-like_3"/>
    <property type="match status" value="1"/>
</dbReference>
<dbReference type="InterPro" id="IPR000070">
    <property type="entry name" value="Pectinesterase_cat"/>
</dbReference>
<dbReference type="AlphaFoldDB" id="A0A922JCZ8"/>
<proteinExistence type="predicted"/>
<dbReference type="PANTHER" id="PTHR31707">
    <property type="entry name" value="PECTINESTERASE"/>
    <property type="match status" value="1"/>
</dbReference>
<dbReference type="Pfam" id="PF04043">
    <property type="entry name" value="PMEI"/>
    <property type="match status" value="1"/>
</dbReference>
<name>A0A922JCZ8_CARIL</name>
<dbReference type="SMART" id="SM00856">
    <property type="entry name" value="PMEI"/>
    <property type="match status" value="1"/>
</dbReference>
<organism evidence="4 5">
    <name type="scientific">Carya illinoinensis</name>
    <name type="common">Pecan</name>
    <dbReference type="NCBI Taxonomy" id="32201"/>
    <lineage>
        <taxon>Eukaryota</taxon>
        <taxon>Viridiplantae</taxon>
        <taxon>Streptophyta</taxon>
        <taxon>Embryophyta</taxon>
        <taxon>Tracheophyta</taxon>
        <taxon>Spermatophyta</taxon>
        <taxon>Magnoliopsida</taxon>
        <taxon>eudicotyledons</taxon>
        <taxon>Gunneridae</taxon>
        <taxon>Pentapetalae</taxon>
        <taxon>rosids</taxon>
        <taxon>fabids</taxon>
        <taxon>Fagales</taxon>
        <taxon>Juglandaceae</taxon>
        <taxon>Carya</taxon>
    </lineage>
</organism>
<dbReference type="GO" id="GO:0042545">
    <property type="term" value="P:cell wall modification"/>
    <property type="evidence" value="ECO:0007669"/>
    <property type="project" value="InterPro"/>
</dbReference>
<dbReference type="GO" id="GO:0030599">
    <property type="term" value="F:pectinesterase activity"/>
    <property type="evidence" value="ECO:0007669"/>
    <property type="project" value="InterPro"/>
</dbReference>
<accession>A0A922JCZ8</accession>
<evidence type="ECO:0000313" key="4">
    <source>
        <dbReference type="EMBL" id="KAG6702488.1"/>
    </source>
</evidence>
<protein>
    <recommendedName>
        <fullName evidence="3">Pectinesterase inhibitor domain-containing protein</fullName>
    </recommendedName>
</protein>
<dbReference type="Proteomes" id="UP000811246">
    <property type="component" value="Chromosome 7"/>
</dbReference>
<keyword evidence="2" id="KW-1133">Transmembrane helix</keyword>
<dbReference type="Pfam" id="PF01095">
    <property type="entry name" value="Pectinesterase"/>
    <property type="match status" value="1"/>
</dbReference>
<evidence type="ECO:0000313" key="5">
    <source>
        <dbReference type="Proteomes" id="UP000811246"/>
    </source>
</evidence>
<feature type="transmembrane region" description="Helical" evidence="2">
    <location>
        <begin position="12"/>
        <end position="38"/>
    </location>
</feature>
<dbReference type="NCBIfam" id="TIGR01614">
    <property type="entry name" value="PME_inhib"/>
    <property type="match status" value="1"/>
</dbReference>
<gene>
    <name evidence="4" type="ORF">I3842_07G035900</name>
</gene>
<reference evidence="4" key="1">
    <citation type="submission" date="2021-01" db="EMBL/GenBank/DDBJ databases">
        <authorList>
            <person name="Lovell J.T."/>
            <person name="Bentley N."/>
            <person name="Bhattarai G."/>
            <person name="Jenkins J.W."/>
            <person name="Sreedasyam A."/>
            <person name="Alarcon Y."/>
            <person name="Bock C."/>
            <person name="Boston L."/>
            <person name="Carlson J."/>
            <person name="Cervantes K."/>
            <person name="Clermont K."/>
            <person name="Krom N."/>
            <person name="Kubenka K."/>
            <person name="Mamidi S."/>
            <person name="Mattison C."/>
            <person name="Monteros M."/>
            <person name="Pisani C."/>
            <person name="Plott C."/>
            <person name="Rajasekar S."/>
            <person name="Rhein H.S."/>
            <person name="Rohla C."/>
            <person name="Song M."/>
            <person name="Hilaire R.S."/>
            <person name="Shu S."/>
            <person name="Wells L."/>
            <person name="Wang X."/>
            <person name="Webber J."/>
            <person name="Heerema R.J."/>
            <person name="Klein P."/>
            <person name="Conner P."/>
            <person name="Grauke L."/>
            <person name="Grimwood J."/>
            <person name="Schmutz J."/>
            <person name="Randall J.J."/>
        </authorList>
    </citation>
    <scope>NUCLEOTIDE SEQUENCE</scope>
    <source>
        <tissue evidence="4">Leaf</tissue>
    </source>
</reference>
<evidence type="ECO:0000256" key="2">
    <source>
        <dbReference type="SAM" id="Phobius"/>
    </source>
</evidence>
<keyword evidence="2" id="KW-0812">Transmembrane</keyword>
<dbReference type="EMBL" id="CM031831">
    <property type="protein sequence ID" value="KAG6702488.1"/>
    <property type="molecule type" value="Genomic_DNA"/>
</dbReference>
<dbReference type="InterPro" id="IPR006501">
    <property type="entry name" value="Pectinesterase_inhib_dom"/>
</dbReference>
<comment type="caution">
    <text evidence="4">The sequence shown here is derived from an EMBL/GenBank/DDBJ whole genome shotgun (WGS) entry which is preliminary data.</text>
</comment>